<dbReference type="EMBL" id="BMTD01000002">
    <property type="protein sequence ID" value="GGU84361.1"/>
    <property type="molecule type" value="Genomic_DNA"/>
</dbReference>
<name>A0A918M9Z5_9ACTN</name>
<feature type="domain" description="Shedu protein SduA C-terminal" evidence="2">
    <location>
        <begin position="50"/>
        <end position="184"/>
    </location>
</feature>
<feature type="region of interest" description="Disordered" evidence="1">
    <location>
        <begin position="1"/>
        <end position="24"/>
    </location>
</feature>
<organism evidence="3 4">
    <name type="scientific">Streptomyces filipinensis</name>
    <dbReference type="NCBI Taxonomy" id="66887"/>
    <lineage>
        <taxon>Bacteria</taxon>
        <taxon>Bacillati</taxon>
        <taxon>Actinomycetota</taxon>
        <taxon>Actinomycetes</taxon>
        <taxon>Kitasatosporales</taxon>
        <taxon>Streptomycetaceae</taxon>
        <taxon>Streptomyces</taxon>
    </lineage>
</organism>
<comment type="caution">
    <text evidence="3">The sequence shown here is derived from an EMBL/GenBank/DDBJ whole genome shotgun (WGS) entry which is preliminary data.</text>
</comment>
<reference evidence="3" key="2">
    <citation type="submission" date="2020-09" db="EMBL/GenBank/DDBJ databases">
        <authorList>
            <person name="Sun Q."/>
            <person name="Ohkuma M."/>
        </authorList>
    </citation>
    <scope>NUCLEOTIDE SEQUENCE</scope>
    <source>
        <strain evidence="3">JCM 4369</strain>
    </source>
</reference>
<reference evidence="3" key="1">
    <citation type="journal article" date="2014" name="Int. J. Syst. Evol. Microbiol.">
        <title>Complete genome sequence of Corynebacterium casei LMG S-19264T (=DSM 44701T), isolated from a smear-ripened cheese.</title>
        <authorList>
            <consortium name="US DOE Joint Genome Institute (JGI-PGF)"/>
            <person name="Walter F."/>
            <person name="Albersmeier A."/>
            <person name="Kalinowski J."/>
            <person name="Ruckert C."/>
        </authorList>
    </citation>
    <scope>NUCLEOTIDE SEQUENCE</scope>
    <source>
        <strain evidence="3">JCM 4369</strain>
    </source>
</reference>
<evidence type="ECO:0000256" key="1">
    <source>
        <dbReference type="SAM" id="MobiDB-lite"/>
    </source>
</evidence>
<dbReference type="InterPro" id="IPR025359">
    <property type="entry name" value="SduA_C"/>
</dbReference>
<evidence type="ECO:0000259" key="2">
    <source>
        <dbReference type="Pfam" id="PF14082"/>
    </source>
</evidence>
<evidence type="ECO:0000313" key="4">
    <source>
        <dbReference type="Proteomes" id="UP000618795"/>
    </source>
</evidence>
<evidence type="ECO:0000313" key="3">
    <source>
        <dbReference type="EMBL" id="GGU84361.1"/>
    </source>
</evidence>
<keyword evidence="4" id="KW-1185">Reference proteome</keyword>
<sequence length="196" mass="22342">MENPQSPTRAVGFDAIAPDTDPLRPRSHAWEAYSDLALADWYRLLSRDPEEDEVQVFLELHPSMIPGGSGDIGPGGHHGSDMGAVFRRPKLIGSGRTFEPDFMWVTRSSGLITPILIEIEKPSKRWFRRDGRPTSEFTEAHDQLNDWRSWFAREGNQTLFRDKFLFLGDKYKDRPLEPQYVLISVENLNLSGVVVT</sequence>
<dbReference type="AlphaFoldDB" id="A0A918M9Z5"/>
<dbReference type="Pfam" id="PF14082">
    <property type="entry name" value="SduA_C"/>
    <property type="match status" value="1"/>
</dbReference>
<gene>
    <name evidence="3" type="ORF">GCM10010260_16760</name>
</gene>
<protein>
    <recommendedName>
        <fullName evidence="2">Shedu protein SduA C-terminal domain-containing protein</fullName>
    </recommendedName>
</protein>
<accession>A0A918M9Z5</accession>
<dbReference type="RefSeq" id="WP_191872005.1">
    <property type="nucleotide sequence ID" value="NZ_BMTD01000002.1"/>
</dbReference>
<proteinExistence type="predicted"/>
<dbReference type="Proteomes" id="UP000618795">
    <property type="component" value="Unassembled WGS sequence"/>
</dbReference>